<evidence type="ECO:0000256" key="7">
    <source>
        <dbReference type="ARBA" id="ARBA00023277"/>
    </source>
</evidence>
<name>A0A401ZNW8_9CHLR</name>
<dbReference type="GO" id="GO:0005975">
    <property type="term" value="P:carbohydrate metabolic process"/>
    <property type="evidence" value="ECO:0007669"/>
    <property type="project" value="InterPro"/>
</dbReference>
<comment type="similarity">
    <text evidence="2 12">Belongs to the glycosyl hydrolase 4 family.</text>
</comment>
<dbReference type="NCBIfam" id="NF011657">
    <property type="entry name" value="PRK15076.1"/>
    <property type="match status" value="1"/>
</dbReference>
<evidence type="ECO:0000256" key="10">
    <source>
        <dbReference type="PIRSR" id="PIRSR601088-3"/>
    </source>
</evidence>
<dbReference type="RefSeq" id="WP_126601097.1">
    <property type="nucleotide sequence ID" value="NZ_BIFQ01000002.1"/>
</dbReference>
<keyword evidence="5 12" id="KW-0520">NAD</keyword>
<dbReference type="Proteomes" id="UP000287224">
    <property type="component" value="Unassembled WGS sequence"/>
</dbReference>
<keyword evidence="3 10" id="KW-0479">Metal-binding</keyword>
<evidence type="ECO:0000313" key="14">
    <source>
        <dbReference type="EMBL" id="GCE08577.1"/>
    </source>
</evidence>
<keyword evidence="8 12" id="KW-0326">Glycosidase</keyword>
<organism evidence="14 15">
    <name type="scientific">Dictyobacter aurantiacus</name>
    <dbReference type="NCBI Taxonomy" id="1936993"/>
    <lineage>
        <taxon>Bacteria</taxon>
        <taxon>Bacillati</taxon>
        <taxon>Chloroflexota</taxon>
        <taxon>Ktedonobacteria</taxon>
        <taxon>Ktedonobacterales</taxon>
        <taxon>Dictyobacteraceae</taxon>
        <taxon>Dictyobacter</taxon>
    </lineage>
</organism>
<feature type="binding site" evidence="10">
    <location>
        <position position="168"/>
    </location>
    <ligand>
        <name>Mn(2+)</name>
        <dbReference type="ChEBI" id="CHEBI:29035"/>
    </ligand>
</feature>
<dbReference type="PROSITE" id="PS01324">
    <property type="entry name" value="GLYCOSYL_HYDROL_F4"/>
    <property type="match status" value="1"/>
</dbReference>
<accession>A0A401ZNW8</accession>
<dbReference type="InterPro" id="IPR019802">
    <property type="entry name" value="GlycHydrolase_4_CS"/>
</dbReference>
<gene>
    <name evidence="14" type="ORF">KDAU_59060</name>
</gene>
<evidence type="ECO:0000256" key="1">
    <source>
        <dbReference type="ARBA" id="ARBA00001936"/>
    </source>
</evidence>
<dbReference type="EMBL" id="BIFQ01000002">
    <property type="protein sequence ID" value="GCE08577.1"/>
    <property type="molecule type" value="Genomic_DNA"/>
</dbReference>
<dbReference type="AlphaFoldDB" id="A0A401ZNW8"/>
<dbReference type="Pfam" id="PF02056">
    <property type="entry name" value="Glyco_hydro_4"/>
    <property type="match status" value="1"/>
</dbReference>
<dbReference type="PANTHER" id="PTHR32092">
    <property type="entry name" value="6-PHOSPHO-BETA-GLUCOSIDASE-RELATED"/>
    <property type="match status" value="1"/>
</dbReference>
<feature type="binding site" evidence="9">
    <location>
        <position position="147"/>
    </location>
    <ligand>
        <name>substrate</name>
    </ligand>
</feature>
<dbReference type="CDD" id="cd05297">
    <property type="entry name" value="GH4_alpha_glucosidase_galactosidase"/>
    <property type="match status" value="1"/>
</dbReference>
<feature type="binding site" evidence="10">
    <location>
        <position position="198"/>
    </location>
    <ligand>
        <name>Mn(2+)</name>
        <dbReference type="ChEBI" id="CHEBI:29035"/>
    </ligand>
</feature>
<dbReference type="InterPro" id="IPR036291">
    <property type="entry name" value="NAD(P)-bd_dom_sf"/>
</dbReference>
<sequence>MTKITFMGAGSTVFARQLMTDILCIDGLQEGTFALVDIDAERLELAHKIAEKLVAHSGLNWKVESSTQRREVLPGTDFLINTIEVAGMANVRHDFDIPMKYGVDQCIGDTIGPGGIFKALRTGPAWLEILHDAEELCPKALVLNYTNPMSILTYAALTGTTMKTVGLCHSVQGTSKQLATYLDVPYEELEWRCAGINHNAWFTVLRHNGEDMYPRLRERMNDPEVYEKDPVRLEIMKYLGAFVTESSGHFSEYVPYFRKRPELIEKYCRPGYLGETGFYANNWPTWRAKNEQYIKDLLDGTKELPFKRSHEYGSDIIEAVTQHRTKVIYGNVRNEGLIDNLPDGCVEVACLVDRNGIQPTHFGKLPEQLAALNKAHMSVHSLVTEALFTHDKEAARYALMIDPLTAAVCSPAEISSLFDELWEAQREYLQPFA</sequence>
<dbReference type="SUPFAM" id="SSF56327">
    <property type="entry name" value="LDH C-terminal domain-like"/>
    <property type="match status" value="1"/>
</dbReference>
<evidence type="ECO:0000259" key="13">
    <source>
        <dbReference type="Pfam" id="PF11975"/>
    </source>
</evidence>
<protein>
    <submittedName>
        <fullName evidence="14">Alpha-glucosidase/alpha-galactosidase</fullName>
    </submittedName>
</protein>
<comment type="cofactor">
    <cofactor evidence="1">
        <name>Mn(2+)</name>
        <dbReference type="ChEBI" id="CHEBI:29035"/>
    </cofactor>
</comment>
<dbReference type="SUPFAM" id="SSF51735">
    <property type="entry name" value="NAD(P)-binding Rossmann-fold domains"/>
    <property type="match status" value="1"/>
</dbReference>
<keyword evidence="10" id="KW-0408">Iron</keyword>
<dbReference type="GO" id="GO:0004553">
    <property type="term" value="F:hydrolase activity, hydrolyzing O-glycosyl compounds"/>
    <property type="evidence" value="ECO:0007669"/>
    <property type="project" value="InterPro"/>
</dbReference>
<keyword evidence="15" id="KW-1185">Reference proteome</keyword>
<dbReference type="InterPro" id="IPR015955">
    <property type="entry name" value="Lactate_DH/Glyco_Ohase_4_C"/>
</dbReference>
<dbReference type="GO" id="GO:0046872">
    <property type="term" value="F:metal ion binding"/>
    <property type="evidence" value="ECO:0007669"/>
    <property type="project" value="UniProtKB-KW"/>
</dbReference>
<evidence type="ECO:0000256" key="6">
    <source>
        <dbReference type="ARBA" id="ARBA00023211"/>
    </source>
</evidence>
<evidence type="ECO:0000256" key="5">
    <source>
        <dbReference type="ARBA" id="ARBA00023027"/>
    </source>
</evidence>
<dbReference type="InterPro" id="IPR001088">
    <property type="entry name" value="Glyco_hydro_4"/>
</dbReference>
<dbReference type="PANTHER" id="PTHR32092:SF6">
    <property type="entry name" value="ALPHA-GALACTOSIDASE"/>
    <property type="match status" value="1"/>
</dbReference>
<dbReference type="InterPro" id="IPR053715">
    <property type="entry name" value="GH4_Enzyme_sf"/>
</dbReference>
<comment type="cofactor">
    <cofactor evidence="12">
        <name>NAD(+)</name>
        <dbReference type="ChEBI" id="CHEBI:57540"/>
    </cofactor>
    <text evidence="12">Binds 1 NAD(+) per subunit.</text>
</comment>
<reference evidence="15" key="1">
    <citation type="submission" date="2018-12" db="EMBL/GenBank/DDBJ databases">
        <title>Tengunoibacter tsumagoiensis gen. nov., sp. nov., Dictyobacter kobayashii sp. nov., D. alpinus sp. nov., and D. joshuensis sp. nov. and description of Dictyobacteraceae fam. nov. within the order Ktedonobacterales isolated from Tengu-no-mugimeshi.</title>
        <authorList>
            <person name="Wang C.M."/>
            <person name="Zheng Y."/>
            <person name="Sakai Y."/>
            <person name="Toyoda A."/>
            <person name="Minakuchi Y."/>
            <person name="Abe K."/>
            <person name="Yokota A."/>
            <person name="Yabe S."/>
        </authorList>
    </citation>
    <scope>NUCLEOTIDE SEQUENCE [LARGE SCALE GENOMIC DNA]</scope>
    <source>
        <strain evidence="15">S-27</strain>
    </source>
</reference>
<proteinExistence type="inferred from homology"/>
<keyword evidence="4 12" id="KW-0378">Hydrolase</keyword>
<evidence type="ECO:0000256" key="4">
    <source>
        <dbReference type="ARBA" id="ARBA00022801"/>
    </source>
</evidence>
<dbReference type="GO" id="GO:0016616">
    <property type="term" value="F:oxidoreductase activity, acting on the CH-OH group of donors, NAD or NADP as acceptor"/>
    <property type="evidence" value="ECO:0007669"/>
    <property type="project" value="InterPro"/>
</dbReference>
<dbReference type="Gene3D" id="3.90.1820.10">
    <property type="entry name" value="AglA-like glucosidase"/>
    <property type="match status" value="1"/>
</dbReference>
<evidence type="ECO:0000256" key="3">
    <source>
        <dbReference type="ARBA" id="ARBA00022723"/>
    </source>
</evidence>
<dbReference type="OrthoDB" id="9808275at2"/>
<dbReference type="Pfam" id="PF11975">
    <property type="entry name" value="Glyco_hydro_4C"/>
    <property type="match status" value="1"/>
</dbReference>
<keyword evidence="7" id="KW-0119">Carbohydrate metabolism</keyword>
<comment type="caution">
    <text evidence="14">The sequence shown here is derived from an EMBL/GenBank/DDBJ whole genome shotgun (WGS) entry which is preliminary data.</text>
</comment>
<evidence type="ECO:0000256" key="2">
    <source>
        <dbReference type="ARBA" id="ARBA00010141"/>
    </source>
</evidence>
<dbReference type="PRINTS" id="PR00732">
    <property type="entry name" value="GLHYDRLASE4"/>
</dbReference>
<evidence type="ECO:0000313" key="15">
    <source>
        <dbReference type="Proteomes" id="UP000287224"/>
    </source>
</evidence>
<evidence type="ECO:0000256" key="12">
    <source>
        <dbReference type="RuleBase" id="RU361152"/>
    </source>
</evidence>
<keyword evidence="6 10" id="KW-0464">Manganese</keyword>
<evidence type="ECO:0000256" key="11">
    <source>
        <dbReference type="PIRSR" id="PIRSR601088-4"/>
    </source>
</evidence>
<keyword evidence="10" id="KW-0533">Nickel</keyword>
<evidence type="ECO:0000256" key="8">
    <source>
        <dbReference type="ARBA" id="ARBA00023295"/>
    </source>
</evidence>
<dbReference type="InterPro" id="IPR022616">
    <property type="entry name" value="Glyco_hydro_4_C"/>
</dbReference>
<evidence type="ECO:0000256" key="9">
    <source>
        <dbReference type="PIRSR" id="PIRSR601088-2"/>
    </source>
</evidence>
<keyword evidence="10" id="KW-0170">Cobalt</keyword>
<feature type="domain" description="Glycosyl hydrolase family 4 C-terminal" evidence="13">
    <location>
        <begin position="193"/>
        <end position="405"/>
    </location>
</feature>
<feature type="site" description="Increases basicity of active site Tyr" evidence="11">
    <location>
        <position position="109"/>
    </location>
</feature>